<evidence type="ECO:0000313" key="7">
    <source>
        <dbReference type="Proteomes" id="UP000056732"/>
    </source>
</evidence>
<feature type="domain" description="Prohead serine protease" evidence="5">
    <location>
        <begin position="41"/>
        <end position="147"/>
    </location>
</feature>
<evidence type="ECO:0000256" key="4">
    <source>
        <dbReference type="SAM" id="MobiDB-lite"/>
    </source>
</evidence>
<dbReference type="AlphaFoldDB" id="A0AAW3NH21"/>
<accession>A0AAW3NH21</accession>
<name>A0AAW3NH21_9BURK</name>
<keyword evidence="3" id="KW-0378">Hydrolase</keyword>
<comment type="caution">
    <text evidence="6">The sequence shown here is derived from an EMBL/GenBank/DDBJ whole genome shotgun (WGS) entry which is preliminary data.</text>
</comment>
<feature type="region of interest" description="Disordered" evidence="4">
    <location>
        <begin position="152"/>
        <end position="181"/>
    </location>
</feature>
<proteinExistence type="predicted"/>
<keyword evidence="1" id="KW-1188">Viral release from host cell</keyword>
<gene>
    <name evidence="6" type="ORF">WK53_28010</name>
</gene>
<sequence length="197" mass="21400">MFSAVVIKSVNEDSRVFEGIASTPTADRVNDVVEPLGLTFQKETPLLLNHKIDQPVGTVQFGTPTAKGLPFRAQIPKVDEEGEVKRRTDEAWHSVKSGLIKGVSIRFRPTEYAYKDDGGMHYKKADISELSLTAIPCNPEALITAFKSLSEIPDTAPTTPEGNAQGKQADPPTGAATTQAIETAPRAALKPFFYPIY</sequence>
<dbReference type="Proteomes" id="UP000056732">
    <property type="component" value="Unassembled WGS sequence"/>
</dbReference>
<evidence type="ECO:0000256" key="2">
    <source>
        <dbReference type="ARBA" id="ARBA00022670"/>
    </source>
</evidence>
<organism evidence="6 7">
    <name type="scientific">Burkholderia ubonensis</name>
    <dbReference type="NCBI Taxonomy" id="101571"/>
    <lineage>
        <taxon>Bacteria</taxon>
        <taxon>Pseudomonadati</taxon>
        <taxon>Pseudomonadota</taxon>
        <taxon>Betaproteobacteria</taxon>
        <taxon>Burkholderiales</taxon>
        <taxon>Burkholderiaceae</taxon>
        <taxon>Burkholderia</taxon>
        <taxon>Burkholderia cepacia complex</taxon>
    </lineage>
</organism>
<evidence type="ECO:0000259" key="5">
    <source>
        <dbReference type="Pfam" id="PF04586"/>
    </source>
</evidence>
<dbReference type="EMBL" id="LPDO01000040">
    <property type="protein sequence ID" value="KVT57906.1"/>
    <property type="molecule type" value="Genomic_DNA"/>
</dbReference>
<dbReference type="Pfam" id="PF04586">
    <property type="entry name" value="Peptidase_S78"/>
    <property type="match status" value="1"/>
</dbReference>
<keyword evidence="2" id="KW-0645">Protease</keyword>
<feature type="compositionally biased region" description="Polar residues" evidence="4">
    <location>
        <begin position="156"/>
        <end position="166"/>
    </location>
</feature>
<protein>
    <submittedName>
        <fullName evidence="6">Peptidase U35</fullName>
    </submittedName>
</protein>
<dbReference type="InterPro" id="IPR054613">
    <property type="entry name" value="Peptidase_S78_dom"/>
</dbReference>
<evidence type="ECO:0000256" key="3">
    <source>
        <dbReference type="ARBA" id="ARBA00022801"/>
    </source>
</evidence>
<dbReference type="GO" id="GO:0008233">
    <property type="term" value="F:peptidase activity"/>
    <property type="evidence" value="ECO:0007669"/>
    <property type="project" value="UniProtKB-KW"/>
</dbReference>
<evidence type="ECO:0000313" key="6">
    <source>
        <dbReference type="EMBL" id="KVT57906.1"/>
    </source>
</evidence>
<reference evidence="6 7" key="1">
    <citation type="submission" date="2015-11" db="EMBL/GenBank/DDBJ databases">
        <title>Expanding the genomic diversity of Burkholderia species for the development of highly accurate diagnostics.</title>
        <authorList>
            <person name="Sahl J."/>
            <person name="Keim P."/>
            <person name="Wagner D."/>
        </authorList>
    </citation>
    <scope>NUCLEOTIDE SEQUENCE [LARGE SCALE GENOMIC DNA]</scope>
    <source>
        <strain evidence="6 7">MSMB1137WGS</strain>
    </source>
</reference>
<dbReference type="GO" id="GO:0006508">
    <property type="term" value="P:proteolysis"/>
    <property type="evidence" value="ECO:0007669"/>
    <property type="project" value="UniProtKB-KW"/>
</dbReference>
<evidence type="ECO:0000256" key="1">
    <source>
        <dbReference type="ARBA" id="ARBA00022612"/>
    </source>
</evidence>